<dbReference type="EMBL" id="BLLK01000020">
    <property type="protein sequence ID" value="GFH45403.1"/>
    <property type="molecule type" value="Genomic_DNA"/>
</dbReference>
<evidence type="ECO:0000313" key="2">
    <source>
        <dbReference type="Proteomes" id="UP001054902"/>
    </source>
</evidence>
<comment type="caution">
    <text evidence="1">The sequence shown here is derived from an EMBL/GenBank/DDBJ whole genome shotgun (WGS) entry which is preliminary data.</text>
</comment>
<name>A0AAD3CGV5_9STRA</name>
<reference evidence="1 2" key="1">
    <citation type="journal article" date="2021" name="Sci. Rep.">
        <title>The genome of the diatom Chaetoceros tenuissimus carries an ancient integrated fragment of an extant virus.</title>
        <authorList>
            <person name="Hongo Y."/>
            <person name="Kimura K."/>
            <person name="Takaki Y."/>
            <person name="Yoshida Y."/>
            <person name="Baba S."/>
            <person name="Kobayashi G."/>
            <person name="Nagasaki K."/>
            <person name="Hano T."/>
            <person name="Tomaru Y."/>
        </authorList>
    </citation>
    <scope>NUCLEOTIDE SEQUENCE [LARGE SCALE GENOMIC DNA]</scope>
    <source>
        <strain evidence="1 2">NIES-3715</strain>
    </source>
</reference>
<sequence>MPKRKDKNSFYPVNQKPPGVNEKILSKVGKLNPLARSLDDAFDEIIQEEKDRKDTNNGTNDCFDGLQIDNEFRFIILDKFGKCMADAFGPVEEEGDQKTKKSEDTEAPPALLSGEIKYFNRLGNQWRIQVKNAKIQPRINVDTTNKRKVSLWDNSSEETERLHKKLKNMKEPNNNSREIMNNVIKIDGELTILGYDDIE</sequence>
<accession>A0AAD3CGV5</accession>
<dbReference type="AlphaFoldDB" id="A0AAD3CGV5"/>
<evidence type="ECO:0000313" key="1">
    <source>
        <dbReference type="EMBL" id="GFH45403.1"/>
    </source>
</evidence>
<gene>
    <name evidence="1" type="ORF">CTEN210_01877</name>
</gene>
<proteinExistence type="predicted"/>
<keyword evidence="2" id="KW-1185">Reference proteome</keyword>
<protein>
    <submittedName>
        <fullName evidence="1">Uncharacterized protein</fullName>
    </submittedName>
</protein>
<dbReference type="Proteomes" id="UP001054902">
    <property type="component" value="Unassembled WGS sequence"/>
</dbReference>
<organism evidence="1 2">
    <name type="scientific">Chaetoceros tenuissimus</name>
    <dbReference type="NCBI Taxonomy" id="426638"/>
    <lineage>
        <taxon>Eukaryota</taxon>
        <taxon>Sar</taxon>
        <taxon>Stramenopiles</taxon>
        <taxon>Ochrophyta</taxon>
        <taxon>Bacillariophyta</taxon>
        <taxon>Coscinodiscophyceae</taxon>
        <taxon>Chaetocerotophycidae</taxon>
        <taxon>Chaetocerotales</taxon>
        <taxon>Chaetocerotaceae</taxon>
        <taxon>Chaetoceros</taxon>
    </lineage>
</organism>